<organism evidence="2 3">
    <name type="scientific">Salinadaptatus halalkaliphilus</name>
    <dbReference type="NCBI Taxonomy" id="2419781"/>
    <lineage>
        <taxon>Archaea</taxon>
        <taxon>Methanobacteriati</taxon>
        <taxon>Methanobacteriota</taxon>
        <taxon>Stenosarchaea group</taxon>
        <taxon>Halobacteria</taxon>
        <taxon>Halobacteriales</taxon>
        <taxon>Natrialbaceae</taxon>
        <taxon>Salinadaptatus</taxon>
    </lineage>
</organism>
<feature type="compositionally biased region" description="Basic and acidic residues" evidence="1">
    <location>
        <begin position="68"/>
        <end position="82"/>
    </location>
</feature>
<evidence type="ECO:0000313" key="2">
    <source>
        <dbReference type="EMBL" id="THE65006.1"/>
    </source>
</evidence>
<evidence type="ECO:0000256" key="1">
    <source>
        <dbReference type="SAM" id="MobiDB-lite"/>
    </source>
</evidence>
<dbReference type="EMBL" id="RBZW01000022">
    <property type="protein sequence ID" value="THE65006.1"/>
    <property type="molecule type" value="Genomic_DNA"/>
</dbReference>
<dbReference type="AlphaFoldDB" id="A0A4S3TLQ0"/>
<accession>A0A4S3TLQ0</accession>
<sequence length="261" mass="28885">MTDHTRRRVLTVAGVAWAGLAAGCLDETNEPGSGSNDDDETDTGGDDPNGDDEDGSDDSDETTQTIDEAPRVDEPPYDIERPDEPEDPEEDDWNEHYLGDGMADEPSLEFEVVPQVGLVESALGGLYEDEEATGEYRIALLESQRELTDVLDLELADDEVRETLESLEFTDRVVAVVESGWGSSSVYHQWVRAEDEGDHVHLHGYYTAPLVQTTDMASRHSVLVLERPDELEFVRASLTVDEERRVHFNSTEGVVSVGESE</sequence>
<feature type="compositionally biased region" description="Acidic residues" evidence="1">
    <location>
        <begin position="83"/>
        <end position="93"/>
    </location>
</feature>
<dbReference type="RefSeq" id="WP_141464630.1">
    <property type="nucleotide sequence ID" value="NZ_RBZW01000022.1"/>
</dbReference>
<feature type="region of interest" description="Disordered" evidence="1">
    <location>
        <begin position="25"/>
        <end position="94"/>
    </location>
</feature>
<reference evidence="2 3" key="1">
    <citation type="submission" date="2018-10" db="EMBL/GenBank/DDBJ databases">
        <title>Natronolimnobius sp. XQ-INN 246 isolated from Inner Mongolia Autonomous Region of China.</title>
        <authorList>
            <person name="Xue Q."/>
        </authorList>
    </citation>
    <scope>NUCLEOTIDE SEQUENCE [LARGE SCALE GENOMIC DNA]</scope>
    <source>
        <strain evidence="2 3">XQ-INN 246</strain>
    </source>
</reference>
<dbReference type="PROSITE" id="PS51257">
    <property type="entry name" value="PROKAR_LIPOPROTEIN"/>
    <property type="match status" value="1"/>
</dbReference>
<evidence type="ECO:0000313" key="3">
    <source>
        <dbReference type="Proteomes" id="UP000318864"/>
    </source>
</evidence>
<dbReference type="Proteomes" id="UP000318864">
    <property type="component" value="Unassembled WGS sequence"/>
</dbReference>
<proteinExistence type="predicted"/>
<keyword evidence="3" id="KW-1185">Reference proteome</keyword>
<name>A0A4S3TLQ0_9EURY</name>
<protein>
    <submittedName>
        <fullName evidence="2">Uncharacterized protein</fullName>
    </submittedName>
</protein>
<feature type="compositionally biased region" description="Acidic residues" evidence="1">
    <location>
        <begin position="36"/>
        <end position="61"/>
    </location>
</feature>
<dbReference type="OrthoDB" id="206283at2157"/>
<gene>
    <name evidence="2" type="ORF">D8Y22_10395</name>
</gene>
<comment type="caution">
    <text evidence="2">The sequence shown here is derived from an EMBL/GenBank/DDBJ whole genome shotgun (WGS) entry which is preliminary data.</text>
</comment>